<dbReference type="Pfam" id="PF12171">
    <property type="entry name" value="zf-C2H2_jaz"/>
    <property type="match status" value="1"/>
</dbReference>
<dbReference type="InterPro" id="IPR036236">
    <property type="entry name" value="Znf_C2H2_sf"/>
</dbReference>
<dbReference type="SMART" id="SM00451">
    <property type="entry name" value="ZnF_U1"/>
    <property type="match status" value="2"/>
</dbReference>
<feature type="compositionally biased region" description="Basic and acidic residues" evidence="4">
    <location>
        <begin position="224"/>
        <end position="246"/>
    </location>
</feature>
<feature type="compositionally biased region" description="Basic residues" evidence="4">
    <location>
        <begin position="479"/>
        <end position="488"/>
    </location>
</feature>
<evidence type="ECO:0000313" key="7">
    <source>
        <dbReference type="Proteomes" id="UP000694413"/>
    </source>
</evidence>
<dbReference type="GO" id="GO:0008270">
    <property type="term" value="F:zinc ion binding"/>
    <property type="evidence" value="ECO:0007669"/>
    <property type="project" value="UniProtKB-KW"/>
</dbReference>
<dbReference type="PANTHER" id="PTHR15491:SF9">
    <property type="entry name" value="CIP1-INTERACTING ZINC FINGER PROTEIN"/>
    <property type="match status" value="1"/>
</dbReference>
<evidence type="ECO:0000313" key="6">
    <source>
        <dbReference type="Ensembl" id="ENSZALP00000001356.1"/>
    </source>
</evidence>
<dbReference type="InterPro" id="IPR013087">
    <property type="entry name" value="Znf_C2H2_type"/>
</dbReference>
<feature type="compositionally biased region" description="Polar residues" evidence="4">
    <location>
        <begin position="538"/>
        <end position="547"/>
    </location>
</feature>
<keyword evidence="1" id="KW-0479">Metal-binding</keyword>
<feature type="compositionally biased region" description="Basic and acidic residues" evidence="4">
    <location>
        <begin position="523"/>
        <end position="535"/>
    </location>
</feature>
<evidence type="ECO:0000256" key="4">
    <source>
        <dbReference type="SAM" id="MobiDB-lite"/>
    </source>
</evidence>
<keyword evidence="3" id="KW-0862">Zinc</keyword>
<feature type="compositionally biased region" description="Polar residues" evidence="4">
    <location>
        <begin position="164"/>
        <end position="176"/>
    </location>
</feature>
<gene>
    <name evidence="6" type="primary">CIZ1</name>
</gene>
<protein>
    <submittedName>
        <fullName evidence="6">CDKN1A interacting zinc finger protein 1</fullName>
    </submittedName>
</protein>
<keyword evidence="7" id="KW-1185">Reference proteome</keyword>
<accession>A0A8D2M2Y2</accession>
<proteinExistence type="predicted"/>
<dbReference type="AlphaFoldDB" id="A0A8D2M2Y2"/>
<organism evidence="6 7">
    <name type="scientific">Zonotrichia albicollis</name>
    <name type="common">White-throated sparrow</name>
    <name type="synonym">Fringilla albicollis</name>
    <dbReference type="NCBI Taxonomy" id="44394"/>
    <lineage>
        <taxon>Eukaryota</taxon>
        <taxon>Metazoa</taxon>
        <taxon>Chordata</taxon>
        <taxon>Craniata</taxon>
        <taxon>Vertebrata</taxon>
        <taxon>Euteleostomi</taxon>
        <taxon>Archelosauria</taxon>
        <taxon>Archosauria</taxon>
        <taxon>Dinosauria</taxon>
        <taxon>Saurischia</taxon>
        <taxon>Theropoda</taxon>
        <taxon>Coelurosauria</taxon>
        <taxon>Aves</taxon>
        <taxon>Neognathae</taxon>
        <taxon>Neoaves</taxon>
        <taxon>Telluraves</taxon>
        <taxon>Australaves</taxon>
        <taxon>Passeriformes</taxon>
        <taxon>Passerellidae</taxon>
        <taxon>Zonotrichia</taxon>
    </lineage>
</organism>
<dbReference type="PROSITE" id="PS00028">
    <property type="entry name" value="ZINC_FINGER_C2H2_1"/>
    <property type="match status" value="1"/>
</dbReference>
<reference evidence="6" key="1">
    <citation type="submission" date="2025-08" db="UniProtKB">
        <authorList>
            <consortium name="Ensembl"/>
        </authorList>
    </citation>
    <scope>IDENTIFICATION</scope>
</reference>
<feature type="region of interest" description="Disordered" evidence="4">
    <location>
        <begin position="115"/>
        <end position="254"/>
    </location>
</feature>
<dbReference type="Proteomes" id="UP000694413">
    <property type="component" value="Unassembled WGS sequence"/>
</dbReference>
<dbReference type="Ensembl" id="ENSZALT00000002429.1">
    <property type="protein sequence ID" value="ENSZALP00000001356.1"/>
    <property type="gene ID" value="ENSZALG00000001580.1"/>
</dbReference>
<feature type="compositionally biased region" description="Basic and acidic residues" evidence="4">
    <location>
        <begin position="127"/>
        <end position="142"/>
    </location>
</feature>
<evidence type="ECO:0000259" key="5">
    <source>
        <dbReference type="PROSITE" id="PS00028"/>
    </source>
</evidence>
<reference evidence="6" key="2">
    <citation type="submission" date="2025-09" db="UniProtKB">
        <authorList>
            <consortium name="Ensembl"/>
        </authorList>
    </citation>
    <scope>IDENTIFICATION</scope>
</reference>
<feature type="compositionally biased region" description="Basic and acidic residues" evidence="4">
    <location>
        <begin position="406"/>
        <end position="428"/>
    </location>
</feature>
<dbReference type="InterPro" id="IPR056345">
    <property type="entry name" value="Znf-C2H2_CIZ1"/>
</dbReference>
<keyword evidence="2" id="KW-0863">Zinc-finger</keyword>
<evidence type="ECO:0000256" key="3">
    <source>
        <dbReference type="ARBA" id="ARBA00022833"/>
    </source>
</evidence>
<evidence type="ECO:0000256" key="1">
    <source>
        <dbReference type="ARBA" id="ARBA00022723"/>
    </source>
</evidence>
<name>A0A8D2M2Y2_ZONAL</name>
<dbReference type="InterPro" id="IPR026811">
    <property type="entry name" value="CIZ1"/>
</dbReference>
<evidence type="ECO:0000256" key="2">
    <source>
        <dbReference type="ARBA" id="ARBA00022771"/>
    </source>
</evidence>
<sequence>MHVYQPFSRLPLCFMPGMEGYSFYWVFMIDAFFSRGLPPPQQQQMLSLRATNQPSLLSANPMLQRALLMQQMQGNLRGFNMTAPALQQFFPQATRHSLLGPPPVGVSLKPARLGFPSLPFQRQNRTFRKDFQRVPDRKRELDPGSSSQTQGDDKMEIAEGMQAGSEQNNSSPSTEPRTPAESVLNTEPAAKRLKSGTGESALEDATDSKKAGVSCTHVQADGTDNAKEYPAEDLSRERKFSEEPKAPEVLSSGGSLKVTIQQSSESRAISTTALKPGHWACDVGTADPNPESVLKFYCYICKTNCCSQQNFQSHMAGIQHQQRLGEIQHMSNVCFVSLLPMVKQQKVLAGKDGETQQRWCNTCQVHFTGDLIKHRRTQEHKLAKRSLRPFCTVCSRHFKTPRKFVEHMKSPEHKQKAKEVRLGEKELGSPEDSEELITVDAVGCFEDDDEEEEEEEGGAGEEEDHDVVLMENEDSAAKQRYKAARHRATTAYPEAPLHSQGSSSQLLDDPKQPLATTAHTSKKMNDDHGIDKEGTELSALQEQTSRSLEGKGELATSRPEGKSLASVTDDVCGIMVVEEESLQDKSTATSADCLFSEESHTVGEPLGREEEANTARQRAGTEDHQDPGSGGGLGQKEAADAGQEAAAEPSSLAKGETGGLTSAGCRRSSRRKPR</sequence>
<dbReference type="GO" id="GO:0003676">
    <property type="term" value="F:nucleic acid binding"/>
    <property type="evidence" value="ECO:0007669"/>
    <property type="project" value="InterPro"/>
</dbReference>
<feature type="compositionally biased region" description="Basic and acidic residues" evidence="4">
    <location>
        <begin position="597"/>
        <end position="626"/>
    </location>
</feature>
<dbReference type="GO" id="GO:0005634">
    <property type="term" value="C:nucleus"/>
    <property type="evidence" value="ECO:0007669"/>
    <property type="project" value="TreeGrafter"/>
</dbReference>
<dbReference type="PANTHER" id="PTHR15491">
    <property type="match status" value="1"/>
</dbReference>
<feature type="domain" description="C2H2-type" evidence="5">
    <location>
        <begin position="391"/>
        <end position="413"/>
    </location>
</feature>
<dbReference type="InterPro" id="IPR003604">
    <property type="entry name" value="Matrin/U1-like-C_Znf_C2H2"/>
</dbReference>
<feature type="compositionally biased region" description="Acidic residues" evidence="4">
    <location>
        <begin position="445"/>
        <end position="465"/>
    </location>
</feature>
<dbReference type="Pfam" id="PF23330">
    <property type="entry name" value="zf-C2H2_14"/>
    <property type="match status" value="1"/>
</dbReference>
<feature type="region of interest" description="Disordered" evidence="4">
    <location>
        <begin position="406"/>
        <end position="674"/>
    </location>
</feature>
<dbReference type="SUPFAM" id="SSF57667">
    <property type="entry name" value="beta-beta-alpha zinc fingers"/>
    <property type="match status" value="2"/>
</dbReference>
<dbReference type="InterPro" id="IPR022755">
    <property type="entry name" value="Znf_C2H2_jaz"/>
</dbReference>
<dbReference type="Gene3D" id="3.30.160.60">
    <property type="entry name" value="Classic Zinc Finger"/>
    <property type="match status" value="2"/>
</dbReference>
<dbReference type="SMART" id="SM00355">
    <property type="entry name" value="ZnF_C2H2"/>
    <property type="match status" value="2"/>
</dbReference>